<gene>
    <name evidence="2" type="ORF">KEM10_18740</name>
</gene>
<keyword evidence="1" id="KW-0732">Signal</keyword>
<evidence type="ECO:0000256" key="1">
    <source>
        <dbReference type="SAM" id="SignalP"/>
    </source>
</evidence>
<name>A0ABS5K0V4_9BACT</name>
<accession>A0ABS5K0V4</accession>
<reference evidence="2 3" key="1">
    <citation type="journal article" date="2015" name="Int. J. Syst. Evol. Microbiol.">
        <title>Carboxylicivirga linearis sp. nov., isolated from a sea cucumber culture pond.</title>
        <authorList>
            <person name="Wang F.Q."/>
            <person name="Zhou Y.X."/>
            <person name="Lin X.Z."/>
            <person name="Chen G.J."/>
            <person name="Du Z.J."/>
        </authorList>
    </citation>
    <scope>NUCLEOTIDE SEQUENCE [LARGE SCALE GENOMIC DNA]</scope>
    <source>
        <strain evidence="2 3">FB218</strain>
    </source>
</reference>
<evidence type="ECO:0000313" key="3">
    <source>
        <dbReference type="Proteomes" id="UP000708576"/>
    </source>
</evidence>
<dbReference type="Gene3D" id="2.40.160.60">
    <property type="entry name" value="Outer membrane protein transport protein (OMPP1/FadL/TodX)"/>
    <property type="match status" value="1"/>
</dbReference>
<keyword evidence="3" id="KW-1185">Reference proteome</keyword>
<sequence>MYNKYKSGLTLVFIVLLSFSAYAQKRTYSPYSRYGIGELQDGGFGRNAAMGRTGIALQNSYNLNNINPASYKGLDTLSFYFEGGLMNYQQKLTSNESTSDFSDMHFDYFAIGFPVSKWGFMSVGLQPASAVGYDFYDENTGSDIPGDHSLTSAMGSGNTTKTYVGLSISPIKNLSVGAHATYLFGKTKNSNVARFQNDAFASYLGSQETFRINDVYFDFGIQYKIDINERNSIMLGGVYSPKTGINAKVTKLVARGNTLDSDGMMVIAVDTLQFSENELNKSAFEMPEKIGVGLAYNLKEALTLTAEYTLEKWSESKFPDDLTETADMQRWAFGGEVIPNERSASSYLARIRYRFGTYYKKDYLILNEHQLTDFGISFGVGLPLKRTKTSFNLAFEWGQRGTTDYNLVKENYAKLTMNLTLHEFWFMKRKFD</sequence>
<comment type="caution">
    <text evidence="2">The sequence shown here is derived from an EMBL/GenBank/DDBJ whole genome shotgun (WGS) entry which is preliminary data.</text>
</comment>
<dbReference type="RefSeq" id="WP_212217955.1">
    <property type="nucleotide sequence ID" value="NZ_JAGUCO010000021.1"/>
</dbReference>
<evidence type="ECO:0000313" key="2">
    <source>
        <dbReference type="EMBL" id="MBS2100329.1"/>
    </source>
</evidence>
<organism evidence="2 3">
    <name type="scientific">Carboxylicivirga linearis</name>
    <dbReference type="NCBI Taxonomy" id="1628157"/>
    <lineage>
        <taxon>Bacteria</taxon>
        <taxon>Pseudomonadati</taxon>
        <taxon>Bacteroidota</taxon>
        <taxon>Bacteroidia</taxon>
        <taxon>Marinilabiliales</taxon>
        <taxon>Marinilabiliaceae</taxon>
        <taxon>Carboxylicivirga</taxon>
    </lineage>
</organism>
<dbReference type="EMBL" id="JAGUCO010000021">
    <property type="protein sequence ID" value="MBS2100329.1"/>
    <property type="molecule type" value="Genomic_DNA"/>
</dbReference>
<dbReference type="SUPFAM" id="SSF56935">
    <property type="entry name" value="Porins"/>
    <property type="match status" value="1"/>
</dbReference>
<feature type="chain" id="PRO_5045876378" description="Long-chain fatty acid transport protein" evidence="1">
    <location>
        <begin position="24"/>
        <end position="432"/>
    </location>
</feature>
<evidence type="ECO:0008006" key="4">
    <source>
        <dbReference type="Google" id="ProtNLM"/>
    </source>
</evidence>
<feature type="signal peptide" evidence="1">
    <location>
        <begin position="1"/>
        <end position="23"/>
    </location>
</feature>
<proteinExistence type="predicted"/>
<dbReference type="Proteomes" id="UP000708576">
    <property type="component" value="Unassembled WGS sequence"/>
</dbReference>
<protein>
    <recommendedName>
        <fullName evidence="4">Long-chain fatty acid transport protein</fullName>
    </recommendedName>
</protein>